<evidence type="ECO:0000313" key="2">
    <source>
        <dbReference type="Proteomes" id="UP000012128"/>
    </source>
</evidence>
<name>M6GGM4_LEPIR</name>
<sequence length="250" mass="29732">MHNKTLSFLIIAFTLFCKKEIPTLDYDRLKLPPNKTKLDIVELYQILPFEVFYKHDIPLELKELILAREANYNEMGGEQIWGYHTINKANGFLSIRKPDMMGSDYKVEFAVWRKTGDSSIVGINSTYGFQRNSRLNFYEFKSNEWSDVTNQIFPGLQQNEFYKLNPNEKLDPETLQKIKEILYYCELPEKGFTITCTLYGEYMESLQGNQIFDILFDWKNDKFVKRNKKILILQRLFKFKIDKVRINPLR</sequence>
<accession>M6GGM4</accession>
<evidence type="ECO:0000313" key="1">
    <source>
        <dbReference type="EMBL" id="EMM84148.1"/>
    </source>
</evidence>
<protein>
    <submittedName>
        <fullName evidence="1">Uncharacterized protein</fullName>
    </submittedName>
</protein>
<reference evidence="1 2" key="1">
    <citation type="submission" date="2013-01" db="EMBL/GenBank/DDBJ databases">
        <authorList>
            <person name="Harkins D.M."/>
            <person name="Durkin A.S."/>
            <person name="Brinkac L.M."/>
            <person name="Haft D.H."/>
            <person name="Selengut J.D."/>
            <person name="Sanka R."/>
            <person name="DePew J."/>
            <person name="Purushe J."/>
            <person name="Hospenthal D.R."/>
            <person name="Murray C.K."/>
            <person name="Pimentel G."/>
            <person name="Wasfy M."/>
            <person name="Parker T."/>
            <person name="Miller R.S."/>
            <person name="Vinetz J.M."/>
            <person name="Sutton G.G."/>
            <person name="Nierman W.C."/>
            <person name="Fouts D.E."/>
        </authorList>
    </citation>
    <scope>NUCLEOTIDE SEQUENCE [LARGE SCALE GENOMIC DNA]</scope>
    <source>
        <strain evidence="1 2">2006001854</strain>
    </source>
</reference>
<dbReference type="EMBL" id="AFLW02000029">
    <property type="protein sequence ID" value="EMM84148.1"/>
    <property type="molecule type" value="Genomic_DNA"/>
</dbReference>
<dbReference type="AlphaFoldDB" id="M6GGM4"/>
<organism evidence="1 2">
    <name type="scientific">Leptospira interrogans str. 2006001854</name>
    <dbReference type="NCBI Taxonomy" id="1001590"/>
    <lineage>
        <taxon>Bacteria</taxon>
        <taxon>Pseudomonadati</taxon>
        <taxon>Spirochaetota</taxon>
        <taxon>Spirochaetia</taxon>
        <taxon>Leptospirales</taxon>
        <taxon>Leptospiraceae</taxon>
        <taxon>Leptospira</taxon>
    </lineage>
</organism>
<dbReference type="Proteomes" id="UP000012128">
    <property type="component" value="Unassembled WGS sequence"/>
</dbReference>
<comment type="caution">
    <text evidence="1">The sequence shown here is derived from an EMBL/GenBank/DDBJ whole genome shotgun (WGS) entry which is preliminary data.</text>
</comment>
<proteinExistence type="predicted"/>
<gene>
    <name evidence="1" type="ORF">LEP1GSC037_0296</name>
</gene>